<evidence type="ECO:0000256" key="1">
    <source>
        <dbReference type="ARBA" id="ARBA00010838"/>
    </source>
</evidence>
<dbReference type="FunFam" id="3.20.20.80:FF:000069">
    <property type="entry name" value="Beta-glucosidase 1"/>
    <property type="match status" value="1"/>
</dbReference>
<evidence type="ECO:0000256" key="2">
    <source>
        <dbReference type="ARBA" id="ARBA00022729"/>
    </source>
</evidence>
<organism evidence="7">
    <name type="scientific">Delphinium grandiflorum</name>
    <name type="common">Siberian larkspur</name>
    <name type="synonym">Delphinium sinense</name>
    <dbReference type="NCBI Taxonomy" id="85439"/>
    <lineage>
        <taxon>Eukaryota</taxon>
        <taxon>Viridiplantae</taxon>
        <taxon>Streptophyta</taxon>
        <taxon>Embryophyta</taxon>
        <taxon>Tracheophyta</taxon>
        <taxon>Spermatophyta</taxon>
        <taxon>Magnoliopsida</taxon>
        <taxon>Ranunculales</taxon>
        <taxon>Ranunculaceae</taxon>
        <taxon>Ranunculoideae</taxon>
        <taxon>Delphinieae</taxon>
        <taxon>Delphinium</taxon>
    </lineage>
</organism>
<dbReference type="PRINTS" id="PR00131">
    <property type="entry name" value="GLHYDRLASE1"/>
</dbReference>
<dbReference type="GO" id="GO:0005975">
    <property type="term" value="P:carbohydrate metabolic process"/>
    <property type="evidence" value="ECO:0007669"/>
    <property type="project" value="InterPro"/>
</dbReference>
<evidence type="ECO:0000256" key="4">
    <source>
        <dbReference type="ARBA" id="ARBA00023180"/>
    </source>
</evidence>
<keyword evidence="4" id="KW-0325">Glycoprotein</keyword>
<gene>
    <name evidence="7" type="primary">DgBGLU8</name>
</gene>
<dbReference type="Gene3D" id="3.20.20.80">
    <property type="entry name" value="Glycosidases"/>
    <property type="match status" value="1"/>
</dbReference>
<feature type="chain" id="PRO_5004668843" evidence="6">
    <location>
        <begin position="24"/>
        <end position="510"/>
    </location>
</feature>
<dbReference type="InterPro" id="IPR033132">
    <property type="entry name" value="GH_1_N_CS"/>
</dbReference>
<dbReference type="GO" id="GO:0008422">
    <property type="term" value="F:beta-glucosidase activity"/>
    <property type="evidence" value="ECO:0007669"/>
    <property type="project" value="TreeGrafter"/>
</dbReference>
<dbReference type="PROSITE" id="PS00653">
    <property type="entry name" value="GLYCOSYL_HYDROL_F1_2"/>
    <property type="match status" value="1"/>
</dbReference>
<accession>U6C519</accession>
<dbReference type="Pfam" id="PF00232">
    <property type="entry name" value="Glyco_hydro_1"/>
    <property type="match status" value="1"/>
</dbReference>
<comment type="similarity">
    <text evidence="1 5">Belongs to the glycosyl hydrolase 1 family.</text>
</comment>
<name>U6C519_DELGR</name>
<dbReference type="InterPro" id="IPR017853">
    <property type="entry name" value="GH"/>
</dbReference>
<dbReference type="InterPro" id="IPR001360">
    <property type="entry name" value="Glyco_hydro_1"/>
</dbReference>
<dbReference type="SUPFAM" id="SSF51445">
    <property type="entry name" value="(Trans)glycosidases"/>
    <property type="match status" value="1"/>
</dbReference>
<keyword evidence="3" id="KW-0378">Hydrolase</keyword>
<dbReference type="PANTHER" id="PTHR10353:SF29">
    <property type="entry name" value="BETA-GLUCOSIDASE 11"/>
    <property type="match status" value="1"/>
</dbReference>
<dbReference type="PANTHER" id="PTHR10353">
    <property type="entry name" value="GLYCOSYL HYDROLASE"/>
    <property type="match status" value="1"/>
</dbReference>
<evidence type="ECO:0000313" key="7">
    <source>
        <dbReference type="EMBL" id="BAO04179.1"/>
    </source>
</evidence>
<keyword evidence="2 6" id="KW-0732">Signal</keyword>
<evidence type="ECO:0000256" key="5">
    <source>
        <dbReference type="RuleBase" id="RU003690"/>
    </source>
</evidence>
<protein>
    <submittedName>
        <fullName evidence="7">Uncharacterized protein</fullName>
    </submittedName>
</protein>
<reference evidence="7" key="1">
    <citation type="journal article" date="2013" name="Plant Cell">
        <title>p-Hydroxybenzoyl-glucose Is a Zwitter donor for the biosynthesis of 7-polyacylated anthocyanin in Delphinium.</title>
        <authorList>
            <person name="Nishizaki Y."/>
            <person name="Yasunaga M."/>
            <person name="Okamoto E."/>
            <person name="Okamoto M."/>
            <person name="Hirose Y."/>
            <person name="Yamaguchi M."/>
            <person name="Ozeki Y."/>
            <person name="Sasaki N."/>
        </authorList>
    </citation>
    <scope>NUCLEOTIDE SEQUENCE</scope>
</reference>
<evidence type="ECO:0000256" key="3">
    <source>
        <dbReference type="ARBA" id="ARBA00022801"/>
    </source>
</evidence>
<dbReference type="AlphaFoldDB" id="U6C519"/>
<dbReference type="EMBL" id="AB811445">
    <property type="protein sequence ID" value="BAO04179.1"/>
    <property type="molecule type" value="mRNA"/>
</dbReference>
<feature type="signal peptide" evidence="6">
    <location>
        <begin position="1"/>
        <end position="23"/>
    </location>
</feature>
<proteinExistence type="evidence at transcript level"/>
<sequence>MGTSGVPLLIFLAFASTSYPAAAYSRGDFPPEFVFGSGTSAYQVEGAAAEDGRTPSIWDTVAHSGESMDNGDVACDQYHKYKEDVQLMVDTGLDAYRFSISWPRLIPNGRGIVNPKGLQYYNNLINELISHGIEPHVTLFHYDLPQVLEDEYGGWLSRKIIDDFTAYAEVCFREFGDRVSHWTTLNEANAFALGGYDNGAFPPKHCSAPFGRNCTIGNSSTEPYIVAHNCLLAHASVVRLYKTKYQAVQHGFVGLNLFTYYFIPLTNTTEDIMATQRSNDFYLGWFLDPLVFGDYPRIIKKNAGSRLPSFTQHESHQIQSSYDFIGLNHYATMHVKDDPESLNSKQRDVIADVAAKTIFGETPPSEFPTDHPGMQGVLEYLKQKYENLPIYIHENGQMTPYNQSVNDTSRVKYLEGYIGSLLDALRNGSNTKGYFTWSFLDLYELYGGYKSSYGLYFVDRTDPDLKRYPKLSAHWYSTFLKGGNMGTYRIRKAKGEASRNSKVTPRKSQI</sequence>
<evidence type="ECO:0000256" key="6">
    <source>
        <dbReference type="SAM" id="SignalP"/>
    </source>
</evidence>